<comment type="caution">
    <text evidence="1">The sequence shown here is derived from an EMBL/GenBank/DDBJ whole genome shotgun (WGS) entry which is preliminary data.</text>
</comment>
<gene>
    <name evidence="1" type="ORF">DL764_009450</name>
</gene>
<name>A0A4Q4SY07_9PEZI</name>
<dbReference type="OrthoDB" id="2151982at2759"/>
<reference evidence="1 2" key="1">
    <citation type="submission" date="2018-06" db="EMBL/GenBank/DDBJ databases">
        <title>Complete Genomes of Monosporascus.</title>
        <authorList>
            <person name="Robinson A.J."/>
            <person name="Natvig D.O."/>
        </authorList>
    </citation>
    <scope>NUCLEOTIDE SEQUENCE [LARGE SCALE GENOMIC DNA]</scope>
    <source>
        <strain evidence="1 2">CBS 110550</strain>
    </source>
</reference>
<evidence type="ECO:0000313" key="1">
    <source>
        <dbReference type="EMBL" id="RYO83479.1"/>
    </source>
</evidence>
<dbReference type="Proteomes" id="UP000293360">
    <property type="component" value="Unassembled WGS sequence"/>
</dbReference>
<evidence type="ECO:0000313" key="2">
    <source>
        <dbReference type="Proteomes" id="UP000293360"/>
    </source>
</evidence>
<accession>A0A4Q4SY07</accession>
<dbReference type="AlphaFoldDB" id="A0A4Q4SY07"/>
<keyword evidence="2" id="KW-1185">Reference proteome</keyword>
<protein>
    <submittedName>
        <fullName evidence="1">Uncharacterized protein</fullName>
    </submittedName>
</protein>
<organism evidence="1 2">
    <name type="scientific">Monosporascus ibericus</name>
    <dbReference type="NCBI Taxonomy" id="155417"/>
    <lineage>
        <taxon>Eukaryota</taxon>
        <taxon>Fungi</taxon>
        <taxon>Dikarya</taxon>
        <taxon>Ascomycota</taxon>
        <taxon>Pezizomycotina</taxon>
        <taxon>Sordariomycetes</taxon>
        <taxon>Xylariomycetidae</taxon>
        <taxon>Xylariales</taxon>
        <taxon>Xylariales incertae sedis</taxon>
        <taxon>Monosporascus</taxon>
    </lineage>
</organism>
<proteinExistence type="predicted"/>
<dbReference type="EMBL" id="QJNU01000896">
    <property type="protein sequence ID" value="RYO83479.1"/>
    <property type="molecule type" value="Genomic_DNA"/>
</dbReference>
<sequence>MDLPEVTHEPKHYPDCCLSISRGLLDVLTATFRTAAETGPVLSIGSGSGLLEALLQSRWTGNATTAATTTSAAASPRIEGIEVRASVNRYLPAAAVGTVKGTWEVSPRARSDPAVAALLFAYPRSPALVSRYLREAEAGVAVWLGHRSDWLDFEPCFAGAPGFDGAVEVVGGRAAGLVEYEMMAVVRRRVPSENEEGRGLR</sequence>